<evidence type="ECO:0000313" key="1">
    <source>
        <dbReference type="EMBL" id="MPC75728.1"/>
    </source>
</evidence>
<sequence length="67" mass="7653">MDESNVFFLAACATSNGVARPKHMLPLPHPSWLELSVALCIVWLTHIRVHKHKRRVDAVFENSSCER</sequence>
<proteinExistence type="predicted"/>
<keyword evidence="2" id="KW-1185">Reference proteome</keyword>
<comment type="caution">
    <text evidence="1">The sequence shown here is derived from an EMBL/GenBank/DDBJ whole genome shotgun (WGS) entry which is preliminary data.</text>
</comment>
<dbReference type="AlphaFoldDB" id="A0A5B7I4B2"/>
<gene>
    <name evidence="1" type="ORF">E2C01_070122</name>
</gene>
<accession>A0A5B7I4B2</accession>
<dbReference type="Proteomes" id="UP000324222">
    <property type="component" value="Unassembled WGS sequence"/>
</dbReference>
<name>A0A5B7I4B2_PORTR</name>
<dbReference type="EMBL" id="VSRR010041745">
    <property type="protein sequence ID" value="MPC75728.1"/>
    <property type="molecule type" value="Genomic_DNA"/>
</dbReference>
<reference evidence="1 2" key="1">
    <citation type="submission" date="2019-05" db="EMBL/GenBank/DDBJ databases">
        <title>Another draft genome of Portunus trituberculatus and its Hox gene families provides insights of decapod evolution.</title>
        <authorList>
            <person name="Jeong J.-H."/>
            <person name="Song I."/>
            <person name="Kim S."/>
            <person name="Choi T."/>
            <person name="Kim D."/>
            <person name="Ryu S."/>
            <person name="Kim W."/>
        </authorList>
    </citation>
    <scope>NUCLEOTIDE SEQUENCE [LARGE SCALE GENOMIC DNA]</scope>
    <source>
        <tissue evidence="1">Muscle</tissue>
    </source>
</reference>
<organism evidence="1 2">
    <name type="scientific">Portunus trituberculatus</name>
    <name type="common">Swimming crab</name>
    <name type="synonym">Neptunus trituberculatus</name>
    <dbReference type="NCBI Taxonomy" id="210409"/>
    <lineage>
        <taxon>Eukaryota</taxon>
        <taxon>Metazoa</taxon>
        <taxon>Ecdysozoa</taxon>
        <taxon>Arthropoda</taxon>
        <taxon>Crustacea</taxon>
        <taxon>Multicrustacea</taxon>
        <taxon>Malacostraca</taxon>
        <taxon>Eumalacostraca</taxon>
        <taxon>Eucarida</taxon>
        <taxon>Decapoda</taxon>
        <taxon>Pleocyemata</taxon>
        <taxon>Brachyura</taxon>
        <taxon>Eubrachyura</taxon>
        <taxon>Portunoidea</taxon>
        <taxon>Portunidae</taxon>
        <taxon>Portuninae</taxon>
        <taxon>Portunus</taxon>
    </lineage>
</organism>
<protein>
    <submittedName>
        <fullName evidence="1">Uncharacterized protein</fullName>
    </submittedName>
</protein>
<evidence type="ECO:0000313" key="2">
    <source>
        <dbReference type="Proteomes" id="UP000324222"/>
    </source>
</evidence>